<comment type="subunit">
    <text evidence="19">The sodium/potassium-transporting ATPase is composed of a catalytic alpha subunit, an auxiliary non-catalytic beta subunit and an additional regulatory subunit. Interacts with catalytic alpha subunit ATP12A.</text>
</comment>
<dbReference type="InterPro" id="IPR038702">
    <property type="entry name" value="Na/K_ATPase_sub_beta_sf"/>
</dbReference>
<dbReference type="InterPro" id="IPR000402">
    <property type="entry name" value="Na/K_ATPase_sub_beta"/>
</dbReference>
<dbReference type="Pfam" id="PF00287">
    <property type="entry name" value="Na_K-ATPase"/>
    <property type="match status" value="1"/>
</dbReference>
<evidence type="ECO:0000256" key="7">
    <source>
        <dbReference type="ARBA" id="ARBA00022692"/>
    </source>
</evidence>
<comment type="function">
    <text evidence="17">This is the non-catalytic component of the active enzyme, which catalyzes the hydrolysis of ATP coupled with the exchange of Na(+) and K(+) ions across the plasma membrane. The exact function of the beta-3 subunit is not known.</text>
</comment>
<keyword evidence="9" id="KW-0735">Signal-anchor</keyword>
<evidence type="ECO:0000313" key="22">
    <source>
        <dbReference type="RefSeq" id="XP_036717168.1"/>
    </source>
</evidence>
<sequence>MLPTPPEFTRYQGHYSENKWEAPAAEVAARRSAVGLSAHRSEEVSSASRLPPRSPGCAAPAGTRASALLAAATPAAAPLAVRTHTVTKKEKSFNQSLAEWKLFNYNTTTGEFLGPTAKSWGLMVFPKPVMALDFSFSVSNPESYRGYINDRKKFLKSYVVEEQKNLTDCPDGAFFEQKRLDYTSCRFPLVLLEARSGVDDPGFGYSTGSPCILVKMNRKIGLKSQGEPRIECISKGENTAVLSTYPSNGTIDLKYFPYYGKKLHGSYLQPFVAVQLIFGNRNNVNEVTVEHKIDGSPNLKHRDDRDKFLGRVAFKSTMRP</sequence>
<keyword evidence="6" id="KW-0740">Sodium/potassium transport</keyword>
<accession>A0A8B8Y4E7</accession>
<evidence type="ECO:0000256" key="6">
    <source>
        <dbReference type="ARBA" id="ARBA00022607"/>
    </source>
</evidence>
<dbReference type="Gene3D" id="2.60.40.1660">
    <property type="entry name" value="Na, k-atpase alpha subunit"/>
    <property type="match status" value="1"/>
</dbReference>
<keyword evidence="5" id="KW-0633">Potassium transport</keyword>
<dbReference type="GO" id="GO:0001671">
    <property type="term" value="F:ATPase activator activity"/>
    <property type="evidence" value="ECO:0007669"/>
    <property type="project" value="TreeGrafter"/>
</dbReference>
<evidence type="ECO:0000256" key="14">
    <source>
        <dbReference type="ARBA" id="ARBA00023157"/>
    </source>
</evidence>
<keyword evidence="4" id="KW-1003">Cell membrane</keyword>
<dbReference type="GO" id="GO:0006883">
    <property type="term" value="P:intracellular sodium ion homeostasis"/>
    <property type="evidence" value="ECO:0007669"/>
    <property type="project" value="TreeGrafter"/>
</dbReference>
<dbReference type="GeneID" id="118899485"/>
<evidence type="ECO:0000256" key="8">
    <source>
        <dbReference type="ARBA" id="ARBA00022958"/>
    </source>
</evidence>
<dbReference type="GO" id="GO:0016324">
    <property type="term" value="C:apical plasma membrane"/>
    <property type="evidence" value="ECO:0007669"/>
    <property type="project" value="UniProtKB-SubCell"/>
</dbReference>
<dbReference type="GO" id="GO:0036376">
    <property type="term" value="P:sodium ion export across plasma membrane"/>
    <property type="evidence" value="ECO:0007669"/>
    <property type="project" value="TreeGrafter"/>
</dbReference>
<evidence type="ECO:0000256" key="20">
    <source>
        <dbReference type="RuleBase" id="RU362099"/>
    </source>
</evidence>
<dbReference type="Proteomes" id="UP000694857">
    <property type="component" value="Chromosome 8"/>
</dbReference>
<keyword evidence="14" id="KW-1015">Disulfide bond</keyword>
<dbReference type="PANTHER" id="PTHR11523">
    <property type="entry name" value="SODIUM/POTASSIUM-DEPENDENT ATPASE BETA SUBUNIT"/>
    <property type="match status" value="1"/>
</dbReference>
<organism evidence="21 22">
    <name type="scientific">Balaenoptera musculus</name>
    <name type="common">Blue whale</name>
    <dbReference type="NCBI Taxonomy" id="9771"/>
    <lineage>
        <taxon>Eukaryota</taxon>
        <taxon>Metazoa</taxon>
        <taxon>Chordata</taxon>
        <taxon>Craniata</taxon>
        <taxon>Vertebrata</taxon>
        <taxon>Euteleostomi</taxon>
        <taxon>Mammalia</taxon>
        <taxon>Eutheria</taxon>
        <taxon>Laurasiatheria</taxon>
        <taxon>Artiodactyla</taxon>
        <taxon>Whippomorpha</taxon>
        <taxon>Cetacea</taxon>
        <taxon>Mysticeti</taxon>
        <taxon>Balaenopteridae</taxon>
        <taxon>Balaenoptera</taxon>
    </lineage>
</organism>
<keyword evidence="8" id="KW-0630">Potassium</keyword>
<dbReference type="PANTHER" id="PTHR11523:SF47">
    <property type="entry name" value="SODIUM_POTASSIUM-TRANSPORTING ATPASE SUBUNIT BETA-3"/>
    <property type="match status" value="1"/>
</dbReference>
<keyword evidence="11" id="KW-0915">Sodium</keyword>
<evidence type="ECO:0000256" key="4">
    <source>
        <dbReference type="ARBA" id="ARBA00022475"/>
    </source>
</evidence>
<reference evidence="22" key="1">
    <citation type="submission" date="2025-08" db="UniProtKB">
        <authorList>
            <consortium name="RefSeq"/>
        </authorList>
    </citation>
    <scope>IDENTIFICATION</scope>
    <source>
        <tissue evidence="22">Epidermis and Blubber</tissue>
    </source>
</reference>
<dbReference type="GO" id="GO:0005890">
    <property type="term" value="C:sodium:potassium-exchanging ATPase complex"/>
    <property type="evidence" value="ECO:0007669"/>
    <property type="project" value="InterPro"/>
</dbReference>
<protein>
    <recommendedName>
        <fullName evidence="20">Sodium/potassium-transporting ATPase subunit beta</fullName>
    </recommendedName>
</protein>
<keyword evidence="12 20" id="KW-0406">Ion transport</keyword>
<evidence type="ECO:0000256" key="2">
    <source>
        <dbReference type="ARBA" id="ARBA00005876"/>
    </source>
</evidence>
<keyword evidence="3 20" id="KW-0813">Transport</keyword>
<keyword evidence="16" id="KW-0739">Sodium transport</keyword>
<dbReference type="GO" id="GO:1990573">
    <property type="term" value="P:potassium ion import across plasma membrane"/>
    <property type="evidence" value="ECO:0007669"/>
    <property type="project" value="TreeGrafter"/>
</dbReference>
<evidence type="ECO:0000256" key="1">
    <source>
        <dbReference type="ARBA" id="ARBA00004655"/>
    </source>
</evidence>
<dbReference type="NCBIfam" id="TIGR01107">
    <property type="entry name" value="Na_K_ATPase_bet"/>
    <property type="match status" value="1"/>
</dbReference>
<name>A0A8B8Y4E7_BALMU</name>
<gene>
    <name evidence="22" type="primary">LOC118899485</name>
</gene>
<proteinExistence type="inferred from homology"/>
<evidence type="ECO:0000256" key="9">
    <source>
        <dbReference type="ARBA" id="ARBA00022968"/>
    </source>
</evidence>
<evidence type="ECO:0000256" key="16">
    <source>
        <dbReference type="ARBA" id="ARBA00023201"/>
    </source>
</evidence>
<evidence type="ECO:0000256" key="3">
    <source>
        <dbReference type="ARBA" id="ARBA00022448"/>
    </source>
</evidence>
<keyword evidence="15" id="KW-0325">Glycoprotein</keyword>
<comment type="subcellular location">
    <subcellularLocation>
        <location evidence="1">Apical cell membrane</location>
        <topology evidence="1">Single-pass type II membrane protein</topology>
    </subcellularLocation>
    <subcellularLocation>
        <location evidence="18">Basolateral cell membrane</location>
        <topology evidence="18">Single-pass type II membrane protein</topology>
    </subcellularLocation>
    <subcellularLocation>
        <location evidence="20">Membrane</location>
    </subcellularLocation>
</comment>
<dbReference type="GO" id="GO:0016323">
    <property type="term" value="C:basolateral plasma membrane"/>
    <property type="evidence" value="ECO:0007669"/>
    <property type="project" value="UniProtKB-SubCell"/>
</dbReference>
<comment type="similarity">
    <text evidence="2 20">Belongs to the X(+)/potassium ATPases subunit beta family.</text>
</comment>
<keyword evidence="21" id="KW-1185">Reference proteome</keyword>
<evidence type="ECO:0000256" key="19">
    <source>
        <dbReference type="ARBA" id="ARBA00038625"/>
    </source>
</evidence>
<dbReference type="KEGG" id="bmus:118899485"/>
<dbReference type="AlphaFoldDB" id="A0A8B8Y4E7"/>
<evidence type="ECO:0000256" key="15">
    <source>
        <dbReference type="ARBA" id="ARBA00023180"/>
    </source>
</evidence>
<evidence type="ECO:0000313" key="21">
    <source>
        <dbReference type="Proteomes" id="UP000694857"/>
    </source>
</evidence>
<dbReference type="RefSeq" id="XP_036717168.1">
    <property type="nucleotide sequence ID" value="XM_036861273.1"/>
</dbReference>
<dbReference type="GO" id="GO:0030007">
    <property type="term" value="P:intracellular potassium ion homeostasis"/>
    <property type="evidence" value="ECO:0007669"/>
    <property type="project" value="TreeGrafter"/>
</dbReference>
<evidence type="ECO:0000256" key="17">
    <source>
        <dbReference type="ARBA" id="ARBA00037667"/>
    </source>
</evidence>
<keyword evidence="7" id="KW-0812">Transmembrane</keyword>
<evidence type="ECO:0000256" key="12">
    <source>
        <dbReference type="ARBA" id="ARBA00023065"/>
    </source>
</evidence>
<evidence type="ECO:0000256" key="13">
    <source>
        <dbReference type="ARBA" id="ARBA00023136"/>
    </source>
</evidence>
<evidence type="ECO:0000256" key="11">
    <source>
        <dbReference type="ARBA" id="ARBA00023053"/>
    </source>
</evidence>
<keyword evidence="13" id="KW-0472">Membrane</keyword>
<evidence type="ECO:0000256" key="10">
    <source>
        <dbReference type="ARBA" id="ARBA00022989"/>
    </source>
</evidence>
<keyword evidence="10" id="KW-1133">Transmembrane helix</keyword>
<evidence type="ECO:0000256" key="5">
    <source>
        <dbReference type="ARBA" id="ARBA00022538"/>
    </source>
</evidence>
<dbReference type="OrthoDB" id="5912413at2759"/>
<evidence type="ECO:0000256" key="18">
    <source>
        <dbReference type="ARBA" id="ARBA00037810"/>
    </source>
</evidence>